<organism evidence="2 3">
    <name type="scientific">Nyssa sinensis</name>
    <dbReference type="NCBI Taxonomy" id="561372"/>
    <lineage>
        <taxon>Eukaryota</taxon>
        <taxon>Viridiplantae</taxon>
        <taxon>Streptophyta</taxon>
        <taxon>Embryophyta</taxon>
        <taxon>Tracheophyta</taxon>
        <taxon>Spermatophyta</taxon>
        <taxon>Magnoliopsida</taxon>
        <taxon>eudicotyledons</taxon>
        <taxon>Gunneridae</taxon>
        <taxon>Pentapetalae</taxon>
        <taxon>asterids</taxon>
        <taxon>Cornales</taxon>
        <taxon>Nyssaceae</taxon>
        <taxon>Nyssa</taxon>
    </lineage>
</organism>
<feature type="domain" description="SET" evidence="1">
    <location>
        <begin position="123"/>
        <end position="303"/>
    </location>
</feature>
<dbReference type="AlphaFoldDB" id="A0A5J5B6J3"/>
<dbReference type="PROSITE" id="PS50280">
    <property type="entry name" value="SET"/>
    <property type="match status" value="1"/>
</dbReference>
<evidence type="ECO:0000313" key="3">
    <source>
        <dbReference type="Proteomes" id="UP000325577"/>
    </source>
</evidence>
<evidence type="ECO:0000313" key="2">
    <source>
        <dbReference type="EMBL" id="KAA8537916.1"/>
    </source>
</evidence>
<dbReference type="PANTHER" id="PTHR47780:SF1">
    <property type="entry name" value="PROTEIN SET DOMAIN GROUP 41"/>
    <property type="match status" value="1"/>
</dbReference>
<dbReference type="InterPro" id="IPR046341">
    <property type="entry name" value="SET_dom_sf"/>
</dbReference>
<reference evidence="2 3" key="1">
    <citation type="submission" date="2019-09" db="EMBL/GenBank/DDBJ databases">
        <title>A chromosome-level genome assembly of the Chinese tupelo Nyssa sinensis.</title>
        <authorList>
            <person name="Yang X."/>
            <person name="Kang M."/>
            <person name="Yang Y."/>
            <person name="Xiong H."/>
            <person name="Wang M."/>
            <person name="Zhang Z."/>
            <person name="Wang Z."/>
            <person name="Wu H."/>
            <person name="Ma T."/>
            <person name="Liu J."/>
            <person name="Xi Z."/>
        </authorList>
    </citation>
    <scope>NUCLEOTIDE SEQUENCE [LARGE SCALE GENOMIC DNA]</scope>
    <source>
        <strain evidence="2">J267</strain>
        <tissue evidence="2">Leaf</tissue>
    </source>
</reference>
<evidence type="ECO:0000259" key="1">
    <source>
        <dbReference type="PROSITE" id="PS50280"/>
    </source>
</evidence>
<name>A0A5J5B6J3_9ASTE</name>
<dbReference type="OrthoDB" id="5945798at2759"/>
<dbReference type="PANTHER" id="PTHR47780">
    <property type="entry name" value="PROTEIN SET DOMAIN GROUP 41"/>
    <property type="match status" value="1"/>
</dbReference>
<dbReference type="InterPro" id="IPR001214">
    <property type="entry name" value="SET_dom"/>
</dbReference>
<dbReference type="SUPFAM" id="SSF82199">
    <property type="entry name" value="SET domain"/>
    <property type="match status" value="1"/>
</dbReference>
<dbReference type="Proteomes" id="UP000325577">
    <property type="component" value="Linkage Group LG15"/>
</dbReference>
<protein>
    <recommendedName>
        <fullName evidence="1">SET domain-containing protein</fullName>
    </recommendedName>
</protein>
<keyword evidence="3" id="KW-1185">Reference proteome</keyword>
<dbReference type="Gene3D" id="1.10.220.160">
    <property type="match status" value="1"/>
</dbReference>
<dbReference type="EMBL" id="CM018038">
    <property type="protein sequence ID" value="KAA8537916.1"/>
    <property type="molecule type" value="Genomic_DNA"/>
</dbReference>
<sequence>MEMRPIDDIDIGRDLTPSLSPLAFSLYDSSLLSHCSACFSPLCPPPHQFSPLLPSSPINSHHAPNPSILYCSPQCSNSDSDLHVSSAEYHLHLPHQQSHPTSCHLGGDTSDVRVALRLLHLFEKFHLISLPNERRLERIGGLMSNRDKLMSVENEEDGDILAKIRNGARVMVSARRMRDGLDLDFSGDCLLEEAVLCLVLTNAVEVQVNGGRAIGIAVYDTTFSWINHSCSPNACYRFSLQQNSQGSGDSPLWITPAATNTFDEIEAIHYGVCNKGGLEYGPRVILRSIKVIKKSEEVSIAYTDLLQPKAMRQLELWLKYRFICCCRQCDTWPPTYVDHCLQEISAVNLDCTNLSSDHNFYRDEAIRMLIDYVDDATSEYISFGNPESCCEKLENLLIHGLPDEQSEPKENKSLPIFRLHPLHHLSLNAYTILASAYKIRASDLLAPNPDTREHQLEAFNMSRTSSAYSFLLAGATHHLFLYESSLIASLANFWTSTGESLLSLARSPVWNFLVKCSLIVSELSPFPSHKFCKCALTYKFEANFVGSHDQNGDFEERSREFLDCIKNITPRVWSFLAQKDCYLKAIKDPIDFRWIRSVKDFKILDCKAHVGSSDMERIVSRCEVQGCAHEERVNIVQVHLSTPSLSDDLFGAGHEMVVERVD</sequence>
<dbReference type="Gene3D" id="6.10.140.2220">
    <property type="match status" value="1"/>
</dbReference>
<accession>A0A5J5B6J3</accession>
<gene>
    <name evidence="2" type="ORF">F0562_027504</name>
</gene>
<proteinExistence type="predicted"/>
<dbReference type="CDD" id="cd20071">
    <property type="entry name" value="SET_SMYD"/>
    <property type="match status" value="1"/>
</dbReference>
<dbReference type="Gene3D" id="2.170.270.10">
    <property type="entry name" value="SET domain"/>
    <property type="match status" value="1"/>
</dbReference>